<keyword evidence="4" id="KW-1185">Reference proteome</keyword>
<comment type="caution">
    <text evidence="3">The sequence shown here is derived from an EMBL/GenBank/DDBJ whole genome shotgun (WGS) entry which is preliminary data.</text>
</comment>
<evidence type="ECO:0000313" key="4">
    <source>
        <dbReference type="Proteomes" id="UP001597568"/>
    </source>
</evidence>
<keyword evidence="1" id="KW-0732">Signal</keyword>
<dbReference type="PANTHER" id="PTHR31528:SF3">
    <property type="entry name" value="THIAMINE BIOSYNTHESIS PROTEIN HI_0357-RELATED"/>
    <property type="match status" value="1"/>
</dbReference>
<accession>A0ABW5Y3H4</accession>
<feature type="signal peptide" evidence="1">
    <location>
        <begin position="1"/>
        <end position="28"/>
    </location>
</feature>
<dbReference type="EMBL" id="JBHUOR010000122">
    <property type="protein sequence ID" value="MFD2869600.1"/>
    <property type="molecule type" value="Genomic_DNA"/>
</dbReference>
<dbReference type="InterPro" id="IPR015168">
    <property type="entry name" value="SsuA/THI5"/>
</dbReference>
<dbReference type="RefSeq" id="WP_380148254.1">
    <property type="nucleotide sequence ID" value="NZ_JBHUOR010000122.1"/>
</dbReference>
<proteinExistence type="predicted"/>
<evidence type="ECO:0000259" key="2">
    <source>
        <dbReference type="Pfam" id="PF09084"/>
    </source>
</evidence>
<dbReference type="PANTHER" id="PTHR31528">
    <property type="entry name" value="4-AMINO-5-HYDROXYMETHYL-2-METHYLPYRIMIDINE PHOSPHATE SYNTHASE THI11-RELATED"/>
    <property type="match status" value="1"/>
</dbReference>
<dbReference type="SUPFAM" id="SSF53850">
    <property type="entry name" value="Periplasmic binding protein-like II"/>
    <property type="match status" value="1"/>
</dbReference>
<dbReference type="Gene3D" id="3.40.190.10">
    <property type="entry name" value="Periplasmic binding protein-like II"/>
    <property type="match status" value="2"/>
</dbReference>
<dbReference type="Proteomes" id="UP001597568">
    <property type="component" value="Unassembled WGS sequence"/>
</dbReference>
<gene>
    <name evidence="3" type="ORF">ACFSY7_13980</name>
</gene>
<dbReference type="PROSITE" id="PS51257">
    <property type="entry name" value="PROKAR_LIPOPROTEIN"/>
    <property type="match status" value="1"/>
</dbReference>
<dbReference type="InterPro" id="IPR027939">
    <property type="entry name" value="NMT1/THI5"/>
</dbReference>
<evidence type="ECO:0000256" key="1">
    <source>
        <dbReference type="SAM" id="SignalP"/>
    </source>
</evidence>
<feature type="chain" id="PRO_5045065177" evidence="1">
    <location>
        <begin position="29"/>
        <end position="334"/>
    </location>
</feature>
<evidence type="ECO:0000313" key="3">
    <source>
        <dbReference type="EMBL" id="MFD2869600.1"/>
    </source>
</evidence>
<sequence>MKKIMMLCILSVCLMLVTACGSSDKKTAADGLQEVTLVLDWYPNAVHSFIYAAEEKGYFKEEGIRLNIQYPQNVTDPLTLTAAGKATVGIYYQQDVVRARANEDIPVKSIGPIVREPLNHIIVLDKEKTIQSPKDLEGKTIGYAGSDLSEAYVKSMVKADGGDPEKVTMQDVGFDLVPALITNKVDALSGALINHEVPVMEEKGFPTRTFNPADYGVPNYYELLFVSGDKTIEENPALLKAFLRASEKGYAYMKKHPQQALNLLIAKQDKENFPLSPKVEKKSLQILMNTMEQKEAAFLSDSTDVWQQQIDWMSEQKMITTKPQPTDLFVNLLN</sequence>
<name>A0ABW5Y3H4_9BACL</name>
<protein>
    <submittedName>
        <fullName evidence="3">ABC transporter substrate-binding protein</fullName>
    </submittedName>
</protein>
<reference evidence="4" key="1">
    <citation type="journal article" date="2019" name="Int. J. Syst. Evol. Microbiol.">
        <title>The Global Catalogue of Microorganisms (GCM) 10K type strain sequencing project: providing services to taxonomists for standard genome sequencing and annotation.</title>
        <authorList>
            <consortium name="The Broad Institute Genomics Platform"/>
            <consortium name="The Broad Institute Genome Sequencing Center for Infectious Disease"/>
            <person name="Wu L."/>
            <person name="Ma J."/>
        </authorList>
    </citation>
    <scope>NUCLEOTIDE SEQUENCE [LARGE SCALE GENOMIC DNA]</scope>
    <source>
        <strain evidence="4">KCTC 33522</strain>
    </source>
</reference>
<feature type="domain" description="SsuA/THI5-like" evidence="2">
    <location>
        <begin position="44"/>
        <end position="260"/>
    </location>
</feature>
<dbReference type="Pfam" id="PF09084">
    <property type="entry name" value="NMT1"/>
    <property type="match status" value="1"/>
</dbReference>
<organism evidence="3 4">
    <name type="scientific">Kurthia populi</name>
    <dbReference type="NCBI Taxonomy" id="1562132"/>
    <lineage>
        <taxon>Bacteria</taxon>
        <taxon>Bacillati</taxon>
        <taxon>Bacillota</taxon>
        <taxon>Bacilli</taxon>
        <taxon>Bacillales</taxon>
        <taxon>Caryophanaceae</taxon>
        <taxon>Kurthia</taxon>
    </lineage>
</organism>